<dbReference type="Proteomes" id="UP001501083">
    <property type="component" value="Unassembled WGS sequence"/>
</dbReference>
<name>A0ABP9LCM3_9GAMM</name>
<reference evidence="4" key="1">
    <citation type="journal article" date="2019" name="Int. J. Syst. Evol. Microbiol.">
        <title>The Global Catalogue of Microorganisms (GCM) 10K type strain sequencing project: providing services to taxonomists for standard genome sequencing and annotation.</title>
        <authorList>
            <consortium name="The Broad Institute Genomics Platform"/>
            <consortium name="The Broad Institute Genome Sequencing Center for Infectious Disease"/>
            <person name="Wu L."/>
            <person name="Ma J."/>
        </authorList>
    </citation>
    <scope>NUCLEOTIDE SEQUENCE [LARGE SCALE GENOMIC DNA]</scope>
    <source>
        <strain evidence="4">JCM 19212</strain>
    </source>
</reference>
<dbReference type="InterPro" id="IPR007484">
    <property type="entry name" value="Peptidase_M28"/>
</dbReference>
<protein>
    <recommendedName>
        <fullName evidence="2">Peptidase M28 domain-containing protein</fullName>
    </recommendedName>
</protein>
<evidence type="ECO:0000259" key="2">
    <source>
        <dbReference type="Pfam" id="PF04389"/>
    </source>
</evidence>
<proteinExistence type="predicted"/>
<dbReference type="SUPFAM" id="SSF53187">
    <property type="entry name" value="Zn-dependent exopeptidases"/>
    <property type="match status" value="1"/>
</dbReference>
<dbReference type="InterPro" id="IPR045175">
    <property type="entry name" value="M28_fam"/>
</dbReference>
<comment type="caution">
    <text evidence="3">The sequence shown here is derived from an EMBL/GenBank/DDBJ whole genome shotgun (WGS) entry which is preliminary data.</text>
</comment>
<evidence type="ECO:0000256" key="1">
    <source>
        <dbReference type="SAM" id="SignalP"/>
    </source>
</evidence>
<dbReference type="EMBL" id="BAABKY010000002">
    <property type="protein sequence ID" value="GAA5072606.1"/>
    <property type="molecule type" value="Genomic_DNA"/>
</dbReference>
<feature type="signal peptide" evidence="1">
    <location>
        <begin position="1"/>
        <end position="20"/>
    </location>
</feature>
<dbReference type="PANTHER" id="PTHR12147">
    <property type="entry name" value="METALLOPEPTIDASE M28 FAMILY MEMBER"/>
    <property type="match status" value="1"/>
</dbReference>
<evidence type="ECO:0000313" key="3">
    <source>
        <dbReference type="EMBL" id="GAA5072606.1"/>
    </source>
</evidence>
<dbReference type="Pfam" id="PF04389">
    <property type="entry name" value="Peptidase_M28"/>
    <property type="match status" value="1"/>
</dbReference>
<evidence type="ECO:0000313" key="4">
    <source>
        <dbReference type="Proteomes" id="UP001501083"/>
    </source>
</evidence>
<keyword evidence="4" id="KW-1185">Reference proteome</keyword>
<sequence length="302" mass="31981">MRRLKVALLPILFLSTGLTAVQAREATPPPGQWLEDVRSIADAGDNAQRRAAIGARLKALGLEAQAVPFEARQREGENLIAEVAGPSSAPLLLIGAHSDRVEAGDGATDNASGSATVLALAERFRAKPLKHHRVAVAFWDLEEAGLLGSKAYVDGGSTRPALYVNFDVFGWGDTLWMMAPANQQAALVETSRAATKAQRIGFSPGEHYPPTDHLPFVRAGWPAVSYSLVDAEEVAKVLGAYAGKSSPTPAKVMQVIHSENDTIDQIDAKAVARGVDAVEQALRLWDAQAVTTTPTTTSGSGE</sequence>
<organism evidence="3 4">
    <name type="scientific">Lysobacter panacisoli</name>
    <dbReference type="NCBI Taxonomy" id="1255263"/>
    <lineage>
        <taxon>Bacteria</taxon>
        <taxon>Pseudomonadati</taxon>
        <taxon>Pseudomonadota</taxon>
        <taxon>Gammaproteobacteria</taxon>
        <taxon>Lysobacterales</taxon>
        <taxon>Lysobacteraceae</taxon>
        <taxon>Lysobacter</taxon>
    </lineage>
</organism>
<dbReference type="Gene3D" id="3.40.630.10">
    <property type="entry name" value="Zn peptidases"/>
    <property type="match status" value="1"/>
</dbReference>
<feature type="domain" description="Peptidase M28" evidence="2">
    <location>
        <begin position="78"/>
        <end position="278"/>
    </location>
</feature>
<dbReference type="RefSeq" id="WP_158986880.1">
    <property type="nucleotide sequence ID" value="NZ_BAABKY010000002.1"/>
</dbReference>
<dbReference type="PANTHER" id="PTHR12147:SF26">
    <property type="entry name" value="PEPTIDASE M28 DOMAIN-CONTAINING PROTEIN"/>
    <property type="match status" value="1"/>
</dbReference>
<gene>
    <name evidence="3" type="ORF">GCM10025759_12750</name>
</gene>
<accession>A0ABP9LCM3</accession>
<feature type="chain" id="PRO_5047286376" description="Peptidase M28 domain-containing protein" evidence="1">
    <location>
        <begin position="21"/>
        <end position="302"/>
    </location>
</feature>
<keyword evidence="1" id="KW-0732">Signal</keyword>